<dbReference type="OrthoDB" id="4334774at2"/>
<protein>
    <recommendedName>
        <fullName evidence="5">Secreted protein</fullName>
    </recommendedName>
</protein>
<evidence type="ECO:0008006" key="5">
    <source>
        <dbReference type="Google" id="ProtNLM"/>
    </source>
</evidence>
<dbReference type="STRING" id="76728.AQ490_09635"/>
<keyword evidence="2" id="KW-0732">Signal</keyword>
<evidence type="ECO:0000313" key="4">
    <source>
        <dbReference type="Proteomes" id="UP000050867"/>
    </source>
</evidence>
<dbReference type="Proteomes" id="UP000050867">
    <property type="component" value="Unassembled WGS sequence"/>
</dbReference>
<feature type="compositionally biased region" description="Basic and acidic residues" evidence="1">
    <location>
        <begin position="33"/>
        <end position="43"/>
    </location>
</feature>
<name>A0A0T6LM63_WENVI</name>
<sequence>MTTQRRTQVRVRLAAATLAIGLSFAVAGCGGDNGDKEADKADPKASNTQGSDVSTSSSKPKEEPAPAQTLAEVKGEKGVVLAITEATRDAGGFVTVKGEITNTGDEIFDATQWVGTEQEVQKSGYSVAGAVLVDPEAKKRYYVLRDTEGMCLCTMQLSDVKPDETRPIYAQFPAPAEDVTDVEFQLPTMPPAKIKISG</sequence>
<feature type="region of interest" description="Disordered" evidence="1">
    <location>
        <begin position="31"/>
        <end position="69"/>
    </location>
</feature>
<dbReference type="RefSeq" id="WP_018381861.1">
    <property type="nucleotide sequence ID" value="NZ_LLZU01000038.1"/>
</dbReference>
<gene>
    <name evidence="3" type="ORF">AQ490_09635</name>
</gene>
<feature type="chain" id="PRO_5006670511" description="Secreted protein" evidence="2">
    <location>
        <begin position="28"/>
        <end position="198"/>
    </location>
</feature>
<accession>A0A0T6LM63</accession>
<dbReference type="AlphaFoldDB" id="A0A0T6LM63"/>
<feature type="compositionally biased region" description="Polar residues" evidence="1">
    <location>
        <begin position="45"/>
        <end position="58"/>
    </location>
</feature>
<evidence type="ECO:0000256" key="1">
    <source>
        <dbReference type="SAM" id="MobiDB-lite"/>
    </source>
</evidence>
<comment type="caution">
    <text evidence="3">The sequence shown here is derived from an EMBL/GenBank/DDBJ whole genome shotgun (WGS) entry which is preliminary data.</text>
</comment>
<keyword evidence="4" id="KW-1185">Reference proteome</keyword>
<organism evidence="3 4">
    <name type="scientific">Wenjunlia vitaminophila</name>
    <name type="common">Streptomyces vitaminophilus</name>
    <dbReference type="NCBI Taxonomy" id="76728"/>
    <lineage>
        <taxon>Bacteria</taxon>
        <taxon>Bacillati</taxon>
        <taxon>Actinomycetota</taxon>
        <taxon>Actinomycetes</taxon>
        <taxon>Kitasatosporales</taxon>
        <taxon>Streptomycetaceae</taxon>
        <taxon>Wenjunlia</taxon>
    </lineage>
</organism>
<dbReference type="eggNOG" id="ENOG5033ED0">
    <property type="taxonomic scope" value="Bacteria"/>
</dbReference>
<dbReference type="EMBL" id="LLZU01000038">
    <property type="protein sequence ID" value="KRV47009.1"/>
    <property type="molecule type" value="Genomic_DNA"/>
</dbReference>
<evidence type="ECO:0000313" key="3">
    <source>
        <dbReference type="EMBL" id="KRV47009.1"/>
    </source>
</evidence>
<reference evidence="3 4" key="1">
    <citation type="submission" date="2015-10" db="EMBL/GenBank/DDBJ databases">
        <title>Draft genome sequence of pyrrolomycin-producing Streptomyces vitaminophilus.</title>
        <authorList>
            <person name="Graham D.E."/>
            <person name="Mahan K.M."/>
            <person name="Klingeman D.M."/>
            <person name="Hettich R.L."/>
            <person name="Parry R.J."/>
        </authorList>
    </citation>
    <scope>NUCLEOTIDE SEQUENCE [LARGE SCALE GENOMIC DNA]</scope>
    <source>
        <strain evidence="3 4">ATCC 31673</strain>
    </source>
</reference>
<feature type="signal peptide" evidence="2">
    <location>
        <begin position="1"/>
        <end position="27"/>
    </location>
</feature>
<evidence type="ECO:0000256" key="2">
    <source>
        <dbReference type="SAM" id="SignalP"/>
    </source>
</evidence>
<proteinExistence type="predicted"/>
<dbReference type="PROSITE" id="PS51257">
    <property type="entry name" value="PROKAR_LIPOPROTEIN"/>
    <property type="match status" value="1"/>
</dbReference>